<protein>
    <submittedName>
        <fullName evidence="5">Class I SAM-dependent methyltransferase</fullName>
    </submittedName>
</protein>
<dbReference type="GO" id="GO:0032259">
    <property type="term" value="P:methylation"/>
    <property type="evidence" value="ECO:0007669"/>
    <property type="project" value="UniProtKB-KW"/>
</dbReference>
<dbReference type="SUPFAM" id="SSF53335">
    <property type="entry name" value="S-adenosyl-L-methionine-dependent methyltransferases"/>
    <property type="match status" value="1"/>
</dbReference>
<dbReference type="EMBL" id="VHSH01000002">
    <property type="protein sequence ID" value="TQV82202.1"/>
    <property type="molecule type" value="Genomic_DNA"/>
</dbReference>
<comment type="caution">
    <text evidence="5">The sequence shown here is derived from an EMBL/GenBank/DDBJ whole genome shotgun (WGS) entry which is preliminary data.</text>
</comment>
<evidence type="ECO:0000313" key="6">
    <source>
        <dbReference type="Proteomes" id="UP000315252"/>
    </source>
</evidence>
<name>A0A545TYA1_9PROT</name>
<dbReference type="CDD" id="cd02440">
    <property type="entry name" value="AdoMet_MTases"/>
    <property type="match status" value="1"/>
</dbReference>
<dbReference type="PANTHER" id="PTHR43464">
    <property type="entry name" value="METHYLTRANSFERASE"/>
    <property type="match status" value="1"/>
</dbReference>
<feature type="domain" description="Methyltransferase" evidence="4">
    <location>
        <begin position="43"/>
        <end position="136"/>
    </location>
</feature>
<keyword evidence="2 5" id="KW-0808">Transferase</keyword>
<dbReference type="InterPro" id="IPR029063">
    <property type="entry name" value="SAM-dependent_MTases_sf"/>
</dbReference>
<evidence type="ECO:0000313" key="5">
    <source>
        <dbReference type="EMBL" id="TQV82202.1"/>
    </source>
</evidence>
<keyword evidence="3" id="KW-0949">S-adenosyl-L-methionine</keyword>
<dbReference type="GO" id="GO:0008168">
    <property type="term" value="F:methyltransferase activity"/>
    <property type="evidence" value="ECO:0007669"/>
    <property type="project" value="UniProtKB-KW"/>
</dbReference>
<evidence type="ECO:0000256" key="1">
    <source>
        <dbReference type="ARBA" id="ARBA00022603"/>
    </source>
</evidence>
<keyword evidence="1 5" id="KW-0489">Methyltransferase</keyword>
<dbReference type="PANTHER" id="PTHR43464:SF19">
    <property type="entry name" value="UBIQUINONE BIOSYNTHESIS O-METHYLTRANSFERASE, MITOCHONDRIAL"/>
    <property type="match status" value="1"/>
</dbReference>
<proteinExistence type="predicted"/>
<dbReference type="Proteomes" id="UP000315252">
    <property type="component" value="Unassembled WGS sequence"/>
</dbReference>
<dbReference type="OrthoDB" id="9765084at2"/>
<dbReference type="AlphaFoldDB" id="A0A545TYA1"/>
<keyword evidence="6" id="KW-1185">Reference proteome</keyword>
<reference evidence="5 6" key="1">
    <citation type="submission" date="2019-06" db="EMBL/GenBank/DDBJ databases">
        <title>Whole genome sequence for Rhodospirillaceae sp. R148.</title>
        <authorList>
            <person name="Wang G."/>
        </authorList>
    </citation>
    <scope>NUCLEOTIDE SEQUENCE [LARGE SCALE GENOMIC DNA]</scope>
    <source>
        <strain evidence="5 6">R148</strain>
    </source>
</reference>
<gene>
    <name evidence="5" type="ORF">FKG95_08260</name>
</gene>
<dbReference type="Pfam" id="PF13649">
    <property type="entry name" value="Methyltransf_25"/>
    <property type="match status" value="1"/>
</dbReference>
<evidence type="ECO:0000259" key="4">
    <source>
        <dbReference type="Pfam" id="PF13649"/>
    </source>
</evidence>
<organism evidence="5 6">
    <name type="scientific">Denitrobaculum tricleocarpae</name>
    <dbReference type="NCBI Taxonomy" id="2591009"/>
    <lineage>
        <taxon>Bacteria</taxon>
        <taxon>Pseudomonadati</taxon>
        <taxon>Pseudomonadota</taxon>
        <taxon>Alphaproteobacteria</taxon>
        <taxon>Rhodospirillales</taxon>
        <taxon>Rhodospirillaceae</taxon>
        <taxon>Denitrobaculum</taxon>
    </lineage>
</organism>
<sequence length="207" mass="22520">MQEENSPQAFWERHYQGVSPKSSGRPSAVLTNFVAQRQPQRALELGCAKGDDAVWLAGQGWQVTAVDVSQTALDYARRNAEAAGVEGRISFAKHDLSQSFPAGEFELVCAVFLESPVEFSRIKVLRRAAEAVARKGLLIIASHGSIAPWSWAEPDTEFPAAEEVLKDLDLESSGWKEVFVGPSLRQATGPGGQTAQVTDTLVILERI</sequence>
<accession>A0A545TYA1</accession>
<evidence type="ECO:0000256" key="2">
    <source>
        <dbReference type="ARBA" id="ARBA00022679"/>
    </source>
</evidence>
<dbReference type="RefSeq" id="WP_142895832.1">
    <property type="nucleotide sequence ID" value="NZ_ML660053.1"/>
</dbReference>
<dbReference type="InterPro" id="IPR041698">
    <property type="entry name" value="Methyltransf_25"/>
</dbReference>
<evidence type="ECO:0000256" key="3">
    <source>
        <dbReference type="ARBA" id="ARBA00022691"/>
    </source>
</evidence>
<dbReference type="Gene3D" id="3.40.50.150">
    <property type="entry name" value="Vaccinia Virus protein VP39"/>
    <property type="match status" value="1"/>
</dbReference>